<dbReference type="Gene3D" id="3.40.50.410">
    <property type="entry name" value="von Willebrand factor, type A domain"/>
    <property type="match status" value="1"/>
</dbReference>
<dbReference type="FunFam" id="2.60.120.200:FF:000068">
    <property type="entry name" value="collagen alpha-1(XXI) chain isoform X1"/>
    <property type="match status" value="1"/>
</dbReference>
<name>A0A553QGU1_9TELE</name>
<dbReference type="PANTHER" id="PTHR24020:SF89">
    <property type="entry name" value="COLLAGEN ALPHA-1(XXI) CHAIN-LIKE ISOFORM X1"/>
    <property type="match status" value="1"/>
</dbReference>
<evidence type="ECO:0000256" key="4">
    <source>
        <dbReference type="ARBA" id="ARBA00022737"/>
    </source>
</evidence>
<dbReference type="InterPro" id="IPR036465">
    <property type="entry name" value="vWFA_dom_sf"/>
</dbReference>
<gene>
    <name evidence="13" type="ORF">DNTS_018070</name>
</gene>
<comment type="similarity">
    <text evidence="9">Belongs to the fibril-associated collagens with interrupted helices (FACIT) family.</text>
</comment>
<evidence type="ECO:0000313" key="13">
    <source>
        <dbReference type="EMBL" id="TRY89137.1"/>
    </source>
</evidence>
<dbReference type="PRINTS" id="PR00453">
    <property type="entry name" value="VWFADOMAIN"/>
</dbReference>
<dbReference type="GO" id="GO:0005576">
    <property type="term" value="C:extracellular region"/>
    <property type="evidence" value="ECO:0007669"/>
    <property type="project" value="UniProtKB-SubCell"/>
</dbReference>
<dbReference type="GO" id="GO:0007155">
    <property type="term" value="P:cell adhesion"/>
    <property type="evidence" value="ECO:0007669"/>
    <property type="project" value="UniProtKB-KW"/>
</dbReference>
<sequence>MAQKMSEANEHLAKAEKHLKTGFMKWKPDYDSAAAEYAKAAIAFKNAKQLERAKEAYLQEAEAHSSNRSAFEQAGMILKDLQRLPEAVELIERASRMYLENGTPDTAAMALDRAGKMIEVVDLSRAVQLYQQAAAVFENEERLRQAVELIGKASRLLNKKKSPERLFCSVGSSTFWFDEAASSLQKEKNMFMEIENYPTCYKKTIAQVLVHLRRGDFVAAQKCVSESCGIPGFNGSEDYAALERLLAGFDQQDQDEVTQVCSSPLLRFMDNDVSPSLSDSVLLTPSSARVLPMSRAISCSPITRLDPVSTVCKAGPQPEGSWRRNGDSCSCWAAVEVGWSCYGNKKHYPKAGALQRREPASVESRRLSGMLGISLGCHEGLNGALAWDLRAASSGQSRNLLFRRGVQLQRKRSPVLLRPLELRSSSLHRLLLALLLLAPEELLVRWRREVTVGRRWRVGVLQERWCGGQIGANGKYQSLCTESALTQQRVPQQSSYDRQLRDCSHRAPLGRGSRHTAARQDGARIDKAEGGLTEPRSQETVTVGGVPLSVTSPAFTLKAPQRDQRLTLVSCSEEQRLMMMRWISVFLLLLGCSVLAQDDDARAGCSTAVNDLVFIADGSWSVGDRDFERAKRWLMNLTAGFEVSPRHTQVAVVQYSDSPRLEIPLGQHGTTADLIHAIKEIGYLGGNTRTGRAIRFAVDHVFESSRRSDVKKRIMVVVTDGKSQDDVTDPSLEARARGITVFAVGVGSEITTSELVTIANEPQQEYVLYAEDYSDIERIRDAMEQKICEESLCPTRIPVASRDEKGFELMLGMKIHLKAKKIRGSLISEEAFLLEEGVDITENTREIFPEGLPPSYVFVSTLRLRASSSRGALDLWRVSSRDGRIQAAVTLNGGEKSVFFSSTHSSSEEQRVRFSTPSLQALFDGRWHQLKLLVKPRQVSCFLDDQQIQDLPLEPVAPIYINGKTHISKFSGSDATAPMEIQKLRLYCDPQQSDRETACEIYSVSWAPQRAPCLTLFLLHPLPFPGRRADREPAAEEVPCEDCEGARQGPPGLQGPPGPRGLRGEKGREGPPGPDGKPGVLGPTGEPGPPGQKGQAGLSGPRGDPGRSGPKGERGEPGPPGPMGASGQSISIAGSPGEKVFTLTSAHPRTEQSTGSTGPVSAPLYFLLPFNDSSPSRQGCKPISVLNRASKEERENEGLLESQVQRDSQEPWDLRDHLVPPVSREREERWVLRGLLELGDLRAFGGFLETKEQREHRECREHPERRALQEPAGLRESRVPRGLLEQMDPVALKVFRGSLDLQELRGERGVAGPRGAQLLLTSLLFTQGEKGGSGFPGQPGVTGEAGPRGSKGEKGWAGLPGLRGADGLKGEAGLFGPVGPRGFTGLDGLPGQPGSPGLPGKPGKAPSEDLLIQLCGDALRNQLPQLLQSMMLQRCEPCQVIEGPPGPTGAPGPKGSSGASGYPGPQGPLGPQGYPGLPGVQGPPGVRRVNEDSRAIKERADQGTQGLLETQGCRAHLAVMEWAFRDLLELQVNLGLLAQLGNRGRPECVTCPSATGRTTAKDRASNVNIGNRAAVRRETRSNGLLGGALMEASSTPLETTSEHTSSRLHRIAVSRVLF</sequence>
<protein>
    <recommendedName>
        <fullName evidence="12">VWFA domain-containing protein</fullName>
    </recommendedName>
</protein>
<evidence type="ECO:0000256" key="7">
    <source>
        <dbReference type="ARBA" id="ARBA00023180"/>
    </source>
</evidence>
<proteinExistence type="inferred from homology"/>
<evidence type="ECO:0000256" key="8">
    <source>
        <dbReference type="ARBA" id="ARBA00023278"/>
    </source>
</evidence>
<feature type="compositionally biased region" description="Low complexity" evidence="11">
    <location>
        <begin position="1451"/>
        <end position="1486"/>
    </location>
</feature>
<keyword evidence="7" id="KW-0325">Glycoprotein</keyword>
<feature type="compositionally biased region" description="Low complexity" evidence="11">
    <location>
        <begin position="1123"/>
        <end position="1135"/>
    </location>
</feature>
<keyword evidence="6" id="KW-0176">Collagen</keyword>
<dbReference type="Gene3D" id="2.60.120.200">
    <property type="match status" value="1"/>
</dbReference>
<dbReference type="PROSITE" id="PS50234">
    <property type="entry name" value="VWFA"/>
    <property type="match status" value="1"/>
</dbReference>
<evidence type="ECO:0000256" key="5">
    <source>
        <dbReference type="ARBA" id="ARBA00022889"/>
    </source>
</evidence>
<dbReference type="InterPro" id="IPR008160">
    <property type="entry name" value="Collagen"/>
</dbReference>
<dbReference type="InterPro" id="IPR050525">
    <property type="entry name" value="ECM_Assembly_Org"/>
</dbReference>
<evidence type="ECO:0000256" key="9">
    <source>
        <dbReference type="ARBA" id="ARBA00049648"/>
    </source>
</evidence>
<evidence type="ECO:0000256" key="2">
    <source>
        <dbReference type="ARBA" id="ARBA00022525"/>
    </source>
</evidence>
<dbReference type="InterPro" id="IPR011990">
    <property type="entry name" value="TPR-like_helical_dom_sf"/>
</dbReference>
<reference evidence="13 14" key="1">
    <citation type="journal article" date="2019" name="Sci. Data">
        <title>Hybrid genome assembly and annotation of Danionella translucida.</title>
        <authorList>
            <person name="Kadobianskyi M."/>
            <person name="Schulze L."/>
            <person name="Schuelke M."/>
            <person name="Judkewitz B."/>
        </authorList>
    </citation>
    <scope>NUCLEOTIDE SEQUENCE [LARGE SCALE GENOMIC DNA]</scope>
    <source>
        <strain evidence="13 14">Bolton</strain>
    </source>
</reference>
<dbReference type="Proteomes" id="UP000316079">
    <property type="component" value="Unassembled WGS sequence"/>
</dbReference>
<feature type="coiled-coil region" evidence="10">
    <location>
        <begin position="40"/>
        <end position="67"/>
    </location>
</feature>
<evidence type="ECO:0000259" key="12">
    <source>
        <dbReference type="PROSITE" id="PS50234"/>
    </source>
</evidence>
<dbReference type="GO" id="GO:0005581">
    <property type="term" value="C:collagen trimer"/>
    <property type="evidence" value="ECO:0007669"/>
    <property type="project" value="UniProtKB-KW"/>
</dbReference>
<feature type="region of interest" description="Disordered" evidence="11">
    <location>
        <begin position="1188"/>
        <end position="1208"/>
    </location>
</feature>
<dbReference type="PANTHER" id="PTHR24020">
    <property type="entry name" value="COLLAGEN ALPHA"/>
    <property type="match status" value="1"/>
</dbReference>
<keyword evidence="8" id="KW-0379">Hydroxylation</keyword>
<comment type="subcellular location">
    <subcellularLocation>
        <location evidence="1">Secreted</location>
    </subcellularLocation>
</comment>
<keyword evidence="3" id="KW-0732">Signal</keyword>
<feature type="domain" description="VWFA" evidence="12">
    <location>
        <begin position="611"/>
        <end position="783"/>
    </location>
</feature>
<feature type="region of interest" description="Disordered" evidence="11">
    <location>
        <begin position="1029"/>
        <end position="1135"/>
    </location>
</feature>
<keyword evidence="5" id="KW-0130">Cell adhesion</keyword>
<dbReference type="OrthoDB" id="10256829at2759"/>
<dbReference type="InterPro" id="IPR013320">
    <property type="entry name" value="ConA-like_dom_sf"/>
</dbReference>
<comment type="caution">
    <text evidence="13">The sequence shown here is derived from an EMBL/GenBank/DDBJ whole genome shotgun (WGS) entry which is preliminary data.</text>
</comment>
<evidence type="ECO:0000256" key="10">
    <source>
        <dbReference type="SAM" id="Coils"/>
    </source>
</evidence>
<dbReference type="InterPro" id="IPR048287">
    <property type="entry name" value="TSPN-like_N"/>
</dbReference>
<dbReference type="SMART" id="SM00327">
    <property type="entry name" value="VWA"/>
    <property type="match status" value="1"/>
</dbReference>
<dbReference type="InterPro" id="IPR002035">
    <property type="entry name" value="VWF_A"/>
</dbReference>
<evidence type="ECO:0000256" key="1">
    <source>
        <dbReference type="ARBA" id="ARBA00004613"/>
    </source>
</evidence>
<dbReference type="Gene3D" id="1.25.40.10">
    <property type="entry name" value="Tetratricopeptide repeat domain"/>
    <property type="match status" value="1"/>
</dbReference>
<evidence type="ECO:0000256" key="11">
    <source>
        <dbReference type="SAM" id="MobiDB-lite"/>
    </source>
</evidence>
<dbReference type="Pfam" id="PF01391">
    <property type="entry name" value="Collagen"/>
    <property type="match status" value="3"/>
</dbReference>
<keyword evidence="4" id="KW-0677">Repeat</keyword>
<dbReference type="SMART" id="SM00210">
    <property type="entry name" value="TSPN"/>
    <property type="match status" value="1"/>
</dbReference>
<feature type="region of interest" description="Disordered" evidence="11">
    <location>
        <begin position="1330"/>
        <end position="1354"/>
    </location>
</feature>
<dbReference type="Pfam" id="PF00092">
    <property type="entry name" value="VWA"/>
    <property type="match status" value="1"/>
</dbReference>
<feature type="non-terminal residue" evidence="13">
    <location>
        <position position="1618"/>
    </location>
</feature>
<keyword evidence="14" id="KW-1185">Reference proteome</keyword>
<dbReference type="SUPFAM" id="SSF48452">
    <property type="entry name" value="TPR-like"/>
    <property type="match status" value="1"/>
</dbReference>
<keyword evidence="2" id="KW-0964">Secreted</keyword>
<dbReference type="SUPFAM" id="SSF49899">
    <property type="entry name" value="Concanavalin A-like lectins/glucanases"/>
    <property type="match status" value="1"/>
</dbReference>
<evidence type="ECO:0000256" key="6">
    <source>
        <dbReference type="ARBA" id="ARBA00023119"/>
    </source>
</evidence>
<keyword evidence="10" id="KW-0175">Coiled coil</keyword>
<accession>A0A553QGU1</accession>
<dbReference type="EMBL" id="SRMA01025997">
    <property type="protein sequence ID" value="TRY89137.1"/>
    <property type="molecule type" value="Genomic_DNA"/>
</dbReference>
<feature type="region of interest" description="Disordered" evidence="11">
    <location>
        <begin position="505"/>
        <end position="539"/>
    </location>
</feature>
<feature type="region of interest" description="Disordered" evidence="11">
    <location>
        <begin position="1382"/>
        <end position="1405"/>
    </location>
</feature>
<evidence type="ECO:0000256" key="3">
    <source>
        <dbReference type="ARBA" id="ARBA00022729"/>
    </source>
</evidence>
<dbReference type="SUPFAM" id="SSF53300">
    <property type="entry name" value="vWA-like"/>
    <property type="match status" value="1"/>
</dbReference>
<dbReference type="Pfam" id="PF14938">
    <property type="entry name" value="SNAP"/>
    <property type="match status" value="1"/>
</dbReference>
<dbReference type="FunFam" id="3.40.50.410:FF:000004">
    <property type="entry name" value="collagen alpha-6(VI) chain"/>
    <property type="match status" value="1"/>
</dbReference>
<evidence type="ECO:0000313" key="14">
    <source>
        <dbReference type="Proteomes" id="UP000316079"/>
    </source>
</evidence>
<organism evidence="13 14">
    <name type="scientific">Danionella cerebrum</name>
    <dbReference type="NCBI Taxonomy" id="2873325"/>
    <lineage>
        <taxon>Eukaryota</taxon>
        <taxon>Metazoa</taxon>
        <taxon>Chordata</taxon>
        <taxon>Craniata</taxon>
        <taxon>Vertebrata</taxon>
        <taxon>Euteleostomi</taxon>
        <taxon>Actinopterygii</taxon>
        <taxon>Neopterygii</taxon>
        <taxon>Teleostei</taxon>
        <taxon>Ostariophysi</taxon>
        <taxon>Cypriniformes</taxon>
        <taxon>Danionidae</taxon>
        <taxon>Danioninae</taxon>
        <taxon>Danionella</taxon>
    </lineage>
</organism>
<feature type="region of interest" description="Disordered" evidence="11">
    <location>
        <begin position="1443"/>
        <end position="1488"/>
    </location>
</feature>